<dbReference type="Proteomes" id="UP000887580">
    <property type="component" value="Unplaced"/>
</dbReference>
<accession>A0AC35FIP4</accession>
<proteinExistence type="predicted"/>
<evidence type="ECO:0000313" key="1">
    <source>
        <dbReference type="Proteomes" id="UP000887580"/>
    </source>
</evidence>
<protein>
    <submittedName>
        <fullName evidence="2">Uncharacterized protein</fullName>
    </submittedName>
</protein>
<evidence type="ECO:0000313" key="2">
    <source>
        <dbReference type="WBParaSite" id="PS1159_v2.g17970.t1"/>
    </source>
</evidence>
<dbReference type="WBParaSite" id="PS1159_v2.g17970.t1">
    <property type="protein sequence ID" value="PS1159_v2.g17970.t1"/>
    <property type="gene ID" value="PS1159_v2.g17970"/>
</dbReference>
<name>A0AC35FIP4_9BILA</name>
<sequence length="190" mass="22278">MENIWYYDGIVVYSIYMIMDVIHWISATLLSKYNWRILKNNRATRSNKLSQRYQVNENIRVLEIILPISRVGCIFTLVSTWIVMVVLLTNIDNKYAAPLYYMVINAFVTVAFFMSMKAQSITPRILFRMISCQNSYRGNDRSISPSHVKNILGEELIIYHHGDDHFKVLQNQWHVSFTNLHIMEPKGSPI</sequence>
<reference evidence="2" key="1">
    <citation type="submission" date="2022-11" db="UniProtKB">
        <authorList>
            <consortium name="WormBaseParasite"/>
        </authorList>
    </citation>
    <scope>IDENTIFICATION</scope>
</reference>
<organism evidence="1 2">
    <name type="scientific">Panagrolaimus sp. PS1159</name>
    <dbReference type="NCBI Taxonomy" id="55785"/>
    <lineage>
        <taxon>Eukaryota</taxon>
        <taxon>Metazoa</taxon>
        <taxon>Ecdysozoa</taxon>
        <taxon>Nematoda</taxon>
        <taxon>Chromadorea</taxon>
        <taxon>Rhabditida</taxon>
        <taxon>Tylenchina</taxon>
        <taxon>Panagrolaimomorpha</taxon>
        <taxon>Panagrolaimoidea</taxon>
        <taxon>Panagrolaimidae</taxon>
        <taxon>Panagrolaimus</taxon>
    </lineage>
</organism>